<evidence type="ECO:0000313" key="2">
    <source>
        <dbReference type="EMBL" id="KAG0590558.1"/>
    </source>
</evidence>
<dbReference type="AlphaFoldDB" id="A0A8T0J6M5"/>
<dbReference type="InterPro" id="IPR027417">
    <property type="entry name" value="P-loop_NTPase"/>
</dbReference>
<organism evidence="2 3">
    <name type="scientific">Ceratodon purpureus</name>
    <name type="common">Fire moss</name>
    <name type="synonym">Dicranum purpureum</name>
    <dbReference type="NCBI Taxonomy" id="3225"/>
    <lineage>
        <taxon>Eukaryota</taxon>
        <taxon>Viridiplantae</taxon>
        <taxon>Streptophyta</taxon>
        <taxon>Embryophyta</taxon>
        <taxon>Bryophyta</taxon>
        <taxon>Bryophytina</taxon>
        <taxon>Bryopsida</taxon>
        <taxon>Dicranidae</taxon>
        <taxon>Pseudoditrichales</taxon>
        <taxon>Ditrichaceae</taxon>
        <taxon>Ceratodon</taxon>
    </lineage>
</organism>
<protein>
    <recommendedName>
        <fullName evidence="1">CTP synthase N-terminal domain-containing protein</fullName>
    </recommendedName>
</protein>
<dbReference type="InterPro" id="IPR017456">
    <property type="entry name" value="CTP_synthase_N"/>
</dbReference>
<dbReference type="GO" id="GO:0003883">
    <property type="term" value="F:CTP synthase activity"/>
    <property type="evidence" value="ECO:0007669"/>
    <property type="project" value="InterPro"/>
</dbReference>
<gene>
    <name evidence="2" type="ORF">KC19_1G109300</name>
</gene>
<evidence type="ECO:0000259" key="1">
    <source>
        <dbReference type="Pfam" id="PF06418"/>
    </source>
</evidence>
<name>A0A8T0J6M5_CERPU</name>
<dbReference type="Gene3D" id="3.40.50.300">
    <property type="entry name" value="P-loop containing nucleotide triphosphate hydrolases"/>
    <property type="match status" value="1"/>
</dbReference>
<proteinExistence type="predicted"/>
<dbReference type="OrthoDB" id="1739076at2759"/>
<dbReference type="Proteomes" id="UP000822688">
    <property type="component" value="Chromosome 1"/>
</dbReference>
<comment type="caution">
    <text evidence="2">The sequence shown here is derived from an EMBL/GenBank/DDBJ whole genome shotgun (WGS) entry which is preliminary data.</text>
</comment>
<dbReference type="Pfam" id="PF06418">
    <property type="entry name" value="CTP_synth_N"/>
    <property type="match status" value="1"/>
</dbReference>
<dbReference type="SUPFAM" id="SSF52540">
    <property type="entry name" value="P-loop containing nucleoside triphosphate hydrolases"/>
    <property type="match status" value="1"/>
</dbReference>
<dbReference type="GO" id="GO:0006221">
    <property type="term" value="P:pyrimidine nucleotide biosynthetic process"/>
    <property type="evidence" value="ECO:0007669"/>
    <property type="project" value="InterPro"/>
</dbReference>
<dbReference type="EMBL" id="CM026421">
    <property type="protein sequence ID" value="KAG0590558.1"/>
    <property type="molecule type" value="Genomic_DNA"/>
</dbReference>
<feature type="domain" description="CTP synthase N-terminal" evidence="1">
    <location>
        <begin position="36"/>
        <end position="68"/>
    </location>
</feature>
<keyword evidence="3" id="KW-1185">Reference proteome</keyword>
<sequence>MSPCGSYDFASFECGFPFILFCEWRAVALSKSFSRACVPSDPYLNTDVGTMSSFEHREVFVLDYGGEVRFRR</sequence>
<reference evidence="2" key="1">
    <citation type="submission" date="2020-06" db="EMBL/GenBank/DDBJ databases">
        <title>WGS assembly of Ceratodon purpureus strain R40.</title>
        <authorList>
            <person name="Carey S.B."/>
            <person name="Jenkins J."/>
            <person name="Shu S."/>
            <person name="Lovell J.T."/>
            <person name="Sreedasyam A."/>
            <person name="Maumus F."/>
            <person name="Tiley G.P."/>
            <person name="Fernandez-Pozo N."/>
            <person name="Barry K."/>
            <person name="Chen C."/>
            <person name="Wang M."/>
            <person name="Lipzen A."/>
            <person name="Daum C."/>
            <person name="Saski C.A."/>
            <person name="Payton A.C."/>
            <person name="Mcbreen J.C."/>
            <person name="Conrad R.E."/>
            <person name="Kollar L.M."/>
            <person name="Olsson S."/>
            <person name="Huttunen S."/>
            <person name="Landis J.B."/>
            <person name="Wickett N.J."/>
            <person name="Johnson M.G."/>
            <person name="Rensing S.A."/>
            <person name="Grimwood J."/>
            <person name="Schmutz J."/>
            <person name="Mcdaniel S.F."/>
        </authorList>
    </citation>
    <scope>NUCLEOTIDE SEQUENCE</scope>
    <source>
        <strain evidence="2">R40</strain>
    </source>
</reference>
<accession>A0A8T0J6M5</accession>
<evidence type="ECO:0000313" key="3">
    <source>
        <dbReference type="Proteomes" id="UP000822688"/>
    </source>
</evidence>